<name>A0ACC2NCJ5_9HYME</name>
<evidence type="ECO:0000313" key="2">
    <source>
        <dbReference type="Proteomes" id="UP001239111"/>
    </source>
</evidence>
<accession>A0ACC2NCJ5</accession>
<reference evidence="1" key="1">
    <citation type="submission" date="2023-04" db="EMBL/GenBank/DDBJ databases">
        <title>A chromosome-level genome assembly of the parasitoid wasp Eretmocerus hayati.</title>
        <authorList>
            <person name="Zhong Y."/>
            <person name="Liu S."/>
            <person name="Liu Y."/>
        </authorList>
    </citation>
    <scope>NUCLEOTIDE SEQUENCE</scope>
    <source>
        <strain evidence="1">ZJU_SS_LIU_2023</strain>
    </source>
</reference>
<sequence>MIMYGLNYSRLTYGIVGWGAANKTQITKLNKVHSKVMKLQEKVRHFPKKQLNLNEKFAVEVLPYNYTSLVENYQGITLNTRNKLLSLPKNIKEVWKRSHRCHAIMYFNKLPPNVKSLKQDKRKYILEKHIRMLNFE</sequence>
<organism evidence="1 2">
    <name type="scientific">Eretmocerus hayati</name>
    <dbReference type="NCBI Taxonomy" id="131215"/>
    <lineage>
        <taxon>Eukaryota</taxon>
        <taxon>Metazoa</taxon>
        <taxon>Ecdysozoa</taxon>
        <taxon>Arthropoda</taxon>
        <taxon>Hexapoda</taxon>
        <taxon>Insecta</taxon>
        <taxon>Pterygota</taxon>
        <taxon>Neoptera</taxon>
        <taxon>Endopterygota</taxon>
        <taxon>Hymenoptera</taxon>
        <taxon>Apocrita</taxon>
        <taxon>Proctotrupomorpha</taxon>
        <taxon>Chalcidoidea</taxon>
        <taxon>Aphelinidae</taxon>
        <taxon>Aphelininae</taxon>
        <taxon>Eretmocerus</taxon>
    </lineage>
</organism>
<proteinExistence type="predicted"/>
<protein>
    <submittedName>
        <fullName evidence="1">Uncharacterized protein</fullName>
    </submittedName>
</protein>
<evidence type="ECO:0000313" key="1">
    <source>
        <dbReference type="EMBL" id="KAJ8668867.1"/>
    </source>
</evidence>
<dbReference type="Proteomes" id="UP001239111">
    <property type="component" value="Chromosome 3"/>
</dbReference>
<gene>
    <name evidence="1" type="ORF">QAD02_000126</name>
</gene>
<keyword evidence="2" id="KW-1185">Reference proteome</keyword>
<comment type="caution">
    <text evidence="1">The sequence shown here is derived from an EMBL/GenBank/DDBJ whole genome shotgun (WGS) entry which is preliminary data.</text>
</comment>
<dbReference type="EMBL" id="CM056743">
    <property type="protein sequence ID" value="KAJ8668867.1"/>
    <property type="molecule type" value="Genomic_DNA"/>
</dbReference>